<reference evidence="12 13" key="2">
    <citation type="journal article" date="2016" name="Microb. Ecol.">
        <title>Genome Characteristics of a Novel Type I Methanotroph (Sn10-6) Isolated from a Flooded Indian Rice Field.</title>
        <authorList>
            <person name="Rahalkar M.C."/>
            <person name="Pandit P.S."/>
            <person name="Dhakephalkar P.K."/>
            <person name="Pore S."/>
            <person name="Arora P."/>
            <person name="Kapse N."/>
        </authorList>
    </citation>
    <scope>NUCLEOTIDE SEQUENCE [LARGE SCALE GENOMIC DNA]</scope>
    <source>
        <strain evidence="12 13">Sn10-6</strain>
    </source>
</reference>
<dbReference type="GO" id="GO:0097367">
    <property type="term" value="F:carbohydrate derivative binding"/>
    <property type="evidence" value="ECO:0007669"/>
    <property type="project" value="InterPro"/>
</dbReference>
<feature type="binding site" evidence="10">
    <location>
        <position position="120"/>
    </location>
    <ligand>
        <name>substrate</name>
    </ligand>
</feature>
<evidence type="ECO:0000256" key="7">
    <source>
        <dbReference type="ARBA" id="ARBA00022833"/>
    </source>
</evidence>
<evidence type="ECO:0000256" key="4">
    <source>
        <dbReference type="ARBA" id="ARBA00009894"/>
    </source>
</evidence>
<comment type="function">
    <text evidence="2 10">Catalyzes the isomerization of sedoheptulose 7-phosphate in D-glycero-D-manno-heptose 7-phosphate.</text>
</comment>
<feature type="binding site" evidence="10">
    <location>
        <position position="175"/>
    </location>
    <ligand>
        <name>Zn(2+)</name>
        <dbReference type="ChEBI" id="CHEBI:29105"/>
    </ligand>
</feature>
<keyword evidence="13" id="KW-1185">Reference proteome</keyword>
<comment type="caution">
    <text evidence="12">The sequence shown here is derived from an EMBL/GenBank/DDBJ whole genome shotgun (WGS) entry which is preliminary data.</text>
</comment>
<feature type="binding site" evidence="10">
    <location>
        <position position="167"/>
    </location>
    <ligand>
        <name>substrate</name>
    </ligand>
</feature>
<evidence type="ECO:0000256" key="6">
    <source>
        <dbReference type="ARBA" id="ARBA00022723"/>
    </source>
</evidence>
<protein>
    <recommendedName>
        <fullName evidence="10">Phosphoheptose isomerase</fullName>
        <ecNumber evidence="10">5.3.1.28</ecNumber>
    </recommendedName>
    <alternativeName>
        <fullName evidence="10">Sedoheptulose 7-phosphate isomerase</fullName>
    </alternativeName>
</protein>
<dbReference type="InterPro" id="IPR050099">
    <property type="entry name" value="SIS_GmhA/DiaA_subfam"/>
</dbReference>
<dbReference type="EMBL" id="LAJX01000029">
    <property type="protein sequence ID" value="KJV07537.1"/>
    <property type="molecule type" value="Genomic_DNA"/>
</dbReference>
<dbReference type="Gene3D" id="3.40.50.10490">
    <property type="entry name" value="Glucose-6-phosphate isomerase like protein, domain 1"/>
    <property type="match status" value="1"/>
</dbReference>
<evidence type="ECO:0000256" key="3">
    <source>
        <dbReference type="ARBA" id="ARBA00004496"/>
    </source>
</evidence>
<evidence type="ECO:0000256" key="1">
    <source>
        <dbReference type="ARBA" id="ARBA00000348"/>
    </source>
</evidence>
<feature type="binding site" evidence="10">
    <location>
        <position position="167"/>
    </location>
    <ligand>
        <name>Zn(2+)</name>
        <dbReference type="ChEBI" id="CHEBI:29105"/>
    </ligand>
</feature>
<comment type="pathway">
    <text evidence="10">Carbohydrate biosynthesis; D-glycero-D-manno-heptose 7-phosphate biosynthesis; D-glycero-alpha-D-manno-heptose 7-phosphate and D-glycero-beta-D-manno-heptose 7-phosphate from sedoheptulose 7-phosphate: step 1/1.</text>
</comment>
<feature type="binding site" evidence="10">
    <location>
        <position position="60"/>
    </location>
    <ligand>
        <name>Zn(2+)</name>
        <dbReference type="ChEBI" id="CHEBI:29105"/>
    </ligand>
</feature>
<feature type="binding site" evidence="10">
    <location>
        <position position="56"/>
    </location>
    <ligand>
        <name>Zn(2+)</name>
        <dbReference type="ChEBI" id="CHEBI:29105"/>
    </ligand>
</feature>
<keyword evidence="8 10" id="KW-0413">Isomerase</keyword>
<dbReference type="Proteomes" id="UP000033684">
    <property type="component" value="Unassembled WGS sequence"/>
</dbReference>
<dbReference type="HAMAP" id="MF_00067">
    <property type="entry name" value="GmhA"/>
    <property type="match status" value="1"/>
</dbReference>
<keyword evidence="6 10" id="KW-0479">Metal-binding</keyword>
<dbReference type="PATRIC" id="fig|1632867.3.peg.3529"/>
<feature type="binding site" evidence="10">
    <location>
        <begin position="47"/>
        <end position="49"/>
    </location>
    <ligand>
        <name>substrate</name>
    </ligand>
</feature>
<dbReference type="RefSeq" id="WP_045778255.1">
    <property type="nucleotide sequence ID" value="NZ_LAJX01000029.1"/>
</dbReference>
<reference evidence="13" key="1">
    <citation type="submission" date="2015-03" db="EMBL/GenBank/DDBJ databases">
        <title>Draft genome sequence of a novel methanotroph (Sn10-6) isolated from flooded ricefield rhizosphere in India.</title>
        <authorList>
            <person name="Pandit P.S."/>
            <person name="Pore S.D."/>
            <person name="Arora P."/>
            <person name="Kapse N.G."/>
            <person name="Dhakephalkar P.K."/>
            <person name="Rahalkar M.C."/>
        </authorList>
    </citation>
    <scope>NUCLEOTIDE SEQUENCE [LARGE SCALE GENOMIC DNA]</scope>
    <source>
        <strain evidence="13">Sn10-6</strain>
    </source>
</reference>
<evidence type="ECO:0000256" key="10">
    <source>
        <dbReference type="HAMAP-Rule" id="MF_00067"/>
    </source>
</evidence>
<dbReference type="InterPro" id="IPR004515">
    <property type="entry name" value="Phosphoheptose_Isoase"/>
</dbReference>
<evidence type="ECO:0000256" key="9">
    <source>
        <dbReference type="ARBA" id="ARBA00023277"/>
    </source>
</evidence>
<dbReference type="CDD" id="cd05006">
    <property type="entry name" value="SIS_GmhA"/>
    <property type="match status" value="1"/>
</dbReference>
<dbReference type="GO" id="GO:0008968">
    <property type="term" value="F:D-sedoheptulose 7-phosphate isomerase activity"/>
    <property type="evidence" value="ECO:0007669"/>
    <property type="project" value="UniProtKB-UniRule"/>
</dbReference>
<evidence type="ECO:0000256" key="8">
    <source>
        <dbReference type="ARBA" id="ARBA00023235"/>
    </source>
</evidence>
<dbReference type="PROSITE" id="PS51464">
    <property type="entry name" value="SIS"/>
    <property type="match status" value="1"/>
</dbReference>
<evidence type="ECO:0000313" key="13">
    <source>
        <dbReference type="Proteomes" id="UP000033684"/>
    </source>
</evidence>
<dbReference type="GO" id="GO:0005737">
    <property type="term" value="C:cytoplasm"/>
    <property type="evidence" value="ECO:0007669"/>
    <property type="project" value="UniProtKB-SubCell"/>
</dbReference>
<gene>
    <name evidence="10" type="primary">gmhA</name>
    <name evidence="12" type="ORF">VZ94_04055</name>
</gene>
<comment type="catalytic activity">
    <reaction evidence="1 10">
        <text>2 D-sedoheptulose 7-phosphate = D-glycero-alpha-D-manno-heptose 7-phosphate + D-glycero-beta-D-manno-heptose 7-phosphate</text>
        <dbReference type="Rhea" id="RHEA:27489"/>
        <dbReference type="ChEBI" id="CHEBI:57483"/>
        <dbReference type="ChEBI" id="CHEBI:60203"/>
        <dbReference type="ChEBI" id="CHEBI:60204"/>
        <dbReference type="EC" id="5.3.1.28"/>
    </reaction>
</comment>
<dbReference type="SUPFAM" id="SSF53697">
    <property type="entry name" value="SIS domain"/>
    <property type="match status" value="1"/>
</dbReference>
<dbReference type="GO" id="GO:2001061">
    <property type="term" value="P:D-glycero-D-manno-heptose 7-phosphate biosynthetic process"/>
    <property type="evidence" value="ECO:0007669"/>
    <property type="project" value="UniProtKB-UniPathway"/>
</dbReference>
<dbReference type="UniPathway" id="UPA00041">
    <property type="reaction ID" value="UER00436"/>
</dbReference>
<dbReference type="PANTHER" id="PTHR30390:SF6">
    <property type="entry name" value="DNAA INITIATOR-ASSOCIATING PROTEIN DIAA"/>
    <property type="match status" value="1"/>
</dbReference>
<evidence type="ECO:0000313" key="12">
    <source>
        <dbReference type="EMBL" id="KJV07537.1"/>
    </source>
</evidence>
<name>A0A0F3ILJ3_9GAMM</name>
<keyword evidence="7 10" id="KW-0862">Zinc</keyword>
<feature type="binding site" evidence="10">
    <location>
        <position position="60"/>
    </location>
    <ligand>
        <name>substrate</name>
    </ligand>
</feature>
<sequence length="200" mass="21372">MRTFLATLAQHQTLIEQLKSDAEQITQAGQVIANCLAQNGKILFCGNGGSAADCQHIAAELVVRYEQHRKALAAIAMTTDTSILTAHSNDYDFSSVFSRQIEALGQTNDVLCAISTSGHSKNIISAATTAKAQGLTVVALTGGDGGELKHHADIAIIVPSSITARIQEAHILIGHWWCGYIEDLLTERSCFNPHSTSSVE</sequence>
<dbReference type="EC" id="5.3.1.28" evidence="10"/>
<organism evidence="12 13">
    <name type="scientific">Methylocucumis oryzae</name>
    <dbReference type="NCBI Taxonomy" id="1632867"/>
    <lineage>
        <taxon>Bacteria</taxon>
        <taxon>Pseudomonadati</taxon>
        <taxon>Pseudomonadota</taxon>
        <taxon>Gammaproteobacteria</taxon>
        <taxon>Methylococcales</taxon>
        <taxon>Methylococcaceae</taxon>
        <taxon>Methylocucumis</taxon>
    </lineage>
</organism>
<comment type="subunit">
    <text evidence="10">Homotetramer.</text>
</comment>
<feature type="binding site" evidence="10">
    <location>
        <begin position="115"/>
        <end position="117"/>
    </location>
    <ligand>
        <name>substrate</name>
    </ligand>
</feature>
<dbReference type="GO" id="GO:0005975">
    <property type="term" value="P:carbohydrate metabolic process"/>
    <property type="evidence" value="ECO:0007669"/>
    <property type="project" value="UniProtKB-UniRule"/>
</dbReference>
<dbReference type="PANTHER" id="PTHR30390">
    <property type="entry name" value="SEDOHEPTULOSE 7-PHOSPHATE ISOMERASE / DNAA INITIATOR-ASSOCIATING FACTOR FOR REPLICATION INITIATION"/>
    <property type="match status" value="1"/>
</dbReference>
<comment type="subcellular location">
    <subcellularLocation>
        <location evidence="3 10">Cytoplasm</location>
    </subcellularLocation>
</comment>
<dbReference type="Pfam" id="PF13580">
    <property type="entry name" value="SIS_2"/>
    <property type="match status" value="1"/>
</dbReference>
<comment type="miscellaneous">
    <text evidence="10">The reaction produces a racemic mixture of D-glycero-alpha-D-manno-heptose 7-phosphate and D-glycero-beta-D-manno-heptose 7-phosphate.</text>
</comment>
<comment type="cofactor">
    <cofactor evidence="10">
        <name>Zn(2+)</name>
        <dbReference type="ChEBI" id="CHEBI:29105"/>
    </cofactor>
    <text evidence="10">Binds 1 zinc ion per subunit.</text>
</comment>
<dbReference type="OrthoDB" id="9810929at2"/>
<dbReference type="AlphaFoldDB" id="A0A0F3ILJ3"/>
<keyword evidence="9 10" id="KW-0119">Carbohydrate metabolism</keyword>
<evidence type="ECO:0000259" key="11">
    <source>
        <dbReference type="PROSITE" id="PS51464"/>
    </source>
</evidence>
<evidence type="ECO:0000256" key="5">
    <source>
        <dbReference type="ARBA" id="ARBA00022490"/>
    </source>
</evidence>
<accession>A0A0F3ILJ3</accession>
<feature type="domain" description="SIS" evidence="11">
    <location>
        <begin position="32"/>
        <end position="191"/>
    </location>
</feature>
<dbReference type="GO" id="GO:0008270">
    <property type="term" value="F:zinc ion binding"/>
    <property type="evidence" value="ECO:0007669"/>
    <property type="project" value="UniProtKB-UniRule"/>
</dbReference>
<dbReference type="InterPro" id="IPR001347">
    <property type="entry name" value="SIS_dom"/>
</dbReference>
<proteinExistence type="inferred from homology"/>
<dbReference type="InterPro" id="IPR046348">
    <property type="entry name" value="SIS_dom_sf"/>
</dbReference>
<feature type="binding site" evidence="10">
    <location>
        <begin position="89"/>
        <end position="90"/>
    </location>
    <ligand>
        <name>substrate</name>
    </ligand>
</feature>
<evidence type="ECO:0000256" key="2">
    <source>
        <dbReference type="ARBA" id="ARBA00003172"/>
    </source>
</evidence>
<dbReference type="InterPro" id="IPR035461">
    <property type="entry name" value="GmhA/DiaA"/>
</dbReference>
<comment type="similarity">
    <text evidence="4 10">Belongs to the SIS family. GmhA subfamily.</text>
</comment>
<keyword evidence="5 10" id="KW-0963">Cytoplasm</keyword>